<evidence type="ECO:0000256" key="1">
    <source>
        <dbReference type="SAM" id="MobiDB-lite"/>
    </source>
</evidence>
<feature type="region of interest" description="Disordered" evidence="1">
    <location>
        <begin position="104"/>
        <end position="127"/>
    </location>
</feature>
<name>A0AAW1TNN9_9CUCU</name>
<dbReference type="Proteomes" id="UP001431783">
    <property type="component" value="Unassembled WGS sequence"/>
</dbReference>
<evidence type="ECO:0000313" key="4">
    <source>
        <dbReference type="Proteomes" id="UP001431783"/>
    </source>
</evidence>
<proteinExistence type="predicted"/>
<organism evidence="3 4">
    <name type="scientific">Henosepilachna vigintioctopunctata</name>
    <dbReference type="NCBI Taxonomy" id="420089"/>
    <lineage>
        <taxon>Eukaryota</taxon>
        <taxon>Metazoa</taxon>
        <taxon>Ecdysozoa</taxon>
        <taxon>Arthropoda</taxon>
        <taxon>Hexapoda</taxon>
        <taxon>Insecta</taxon>
        <taxon>Pterygota</taxon>
        <taxon>Neoptera</taxon>
        <taxon>Endopterygota</taxon>
        <taxon>Coleoptera</taxon>
        <taxon>Polyphaga</taxon>
        <taxon>Cucujiformia</taxon>
        <taxon>Coccinelloidea</taxon>
        <taxon>Coccinellidae</taxon>
        <taxon>Epilachninae</taxon>
        <taxon>Epilachnini</taxon>
        <taxon>Henosepilachna</taxon>
    </lineage>
</organism>
<feature type="transmembrane region" description="Helical" evidence="2">
    <location>
        <begin position="414"/>
        <end position="435"/>
    </location>
</feature>
<keyword evidence="4" id="KW-1185">Reference proteome</keyword>
<dbReference type="EMBL" id="JARQZJ010000002">
    <property type="protein sequence ID" value="KAK9870285.1"/>
    <property type="molecule type" value="Genomic_DNA"/>
</dbReference>
<reference evidence="3 4" key="1">
    <citation type="submission" date="2023-03" db="EMBL/GenBank/DDBJ databases">
        <title>Genome insight into feeding habits of ladybird beetles.</title>
        <authorList>
            <person name="Li H.-S."/>
            <person name="Huang Y.-H."/>
            <person name="Pang H."/>
        </authorList>
    </citation>
    <scope>NUCLEOTIDE SEQUENCE [LARGE SCALE GENOMIC DNA]</scope>
    <source>
        <strain evidence="3">SYSU_2023b</strain>
        <tissue evidence="3">Whole body</tissue>
    </source>
</reference>
<accession>A0AAW1TNN9</accession>
<sequence>MDESDNEDNFNPHALEEFLNAYSEKLRKKHHNTDHNEYEESEKVNDETHETTLKSPYDNKDEKSKYWNVMHVKNHNHPFDDKNGWVSLDPVPWSLSKISKWHNEKKTTKRPQVAHDSMETSENSWEADLETSEYSDIPHKPFWNTKPRPYQLKPVNHDRPLSTHTYLNEEDEDFDNYHHLKPTIVIHSPDLTKLESMYGHKIQLQYDLGESNYNILKDKDYLKRPYQNTHRYDSYDYNNCDHSSENIVTDNRPSNFPNTQHIRKKSSGLHGTHSFEGNGEWVLLSTTKGFKRPQNRRRSLQLPPSPTNNIVESVGLRKGVHLTVLPPLKNSKVNMTTSHGGLLQVESTFETVDQAQERAAKKLKLKDNTRKKPTKVRIVKNNKFVNNPVVHKMNLALPIATINKRISKPDISTVLAAAGAGMIPATMAMLVPMALGAGKKRRKRSVHHLKFLGLGKK</sequence>
<dbReference type="AlphaFoldDB" id="A0AAW1TNN9"/>
<evidence type="ECO:0000256" key="2">
    <source>
        <dbReference type="SAM" id="Phobius"/>
    </source>
</evidence>
<feature type="region of interest" description="Disordered" evidence="1">
    <location>
        <begin position="26"/>
        <end position="60"/>
    </location>
</feature>
<evidence type="ECO:0000313" key="3">
    <source>
        <dbReference type="EMBL" id="KAK9870285.1"/>
    </source>
</evidence>
<keyword evidence="2" id="KW-1133">Transmembrane helix</keyword>
<comment type="caution">
    <text evidence="3">The sequence shown here is derived from an EMBL/GenBank/DDBJ whole genome shotgun (WGS) entry which is preliminary data.</text>
</comment>
<feature type="compositionally biased region" description="Basic and acidic residues" evidence="1">
    <location>
        <begin position="33"/>
        <end position="60"/>
    </location>
</feature>
<gene>
    <name evidence="3" type="ORF">WA026_006372</name>
</gene>
<keyword evidence="2" id="KW-0472">Membrane</keyword>
<protein>
    <submittedName>
        <fullName evidence="3">Uncharacterized protein</fullName>
    </submittedName>
</protein>
<keyword evidence="2" id="KW-0812">Transmembrane</keyword>